<keyword evidence="2 7" id="KW-0819">tRNA processing</keyword>
<dbReference type="PANTHER" id="PTHR33992">
    <property type="entry name" value="RIBONUCLEASE P PROTEIN COMPONENT"/>
    <property type="match status" value="1"/>
</dbReference>
<dbReference type="NCBIfam" id="TIGR00188">
    <property type="entry name" value="rnpA"/>
    <property type="match status" value="1"/>
</dbReference>
<comment type="subunit">
    <text evidence="7">Consists of a catalytic RNA component (M1 or rnpB) and a protein subunit.</text>
</comment>
<evidence type="ECO:0000313" key="9">
    <source>
        <dbReference type="EMBL" id="MCO1334891.1"/>
    </source>
</evidence>
<dbReference type="SUPFAM" id="SSF54211">
    <property type="entry name" value="Ribosomal protein S5 domain 2-like"/>
    <property type="match status" value="1"/>
</dbReference>
<dbReference type="PANTHER" id="PTHR33992:SF1">
    <property type="entry name" value="RIBONUCLEASE P PROTEIN COMPONENT"/>
    <property type="match status" value="1"/>
</dbReference>
<accession>A0A9X2J7V2</accession>
<keyword evidence="5 7" id="KW-0378">Hydrolase</keyword>
<proteinExistence type="inferred from homology"/>
<name>A0A9X2J7V2_9GAMM</name>
<dbReference type="GO" id="GO:0000049">
    <property type="term" value="F:tRNA binding"/>
    <property type="evidence" value="ECO:0007669"/>
    <property type="project" value="UniProtKB-UniRule"/>
</dbReference>
<dbReference type="GO" id="GO:0030677">
    <property type="term" value="C:ribonuclease P complex"/>
    <property type="evidence" value="ECO:0007669"/>
    <property type="project" value="TreeGrafter"/>
</dbReference>
<comment type="function">
    <text evidence="1 7">RNaseP catalyzes the removal of the 5'-leader sequence from pre-tRNA to produce the mature 5'-terminus. It can also cleave other RNA substrates such as 4.5S RNA. The protein component plays an auxiliary but essential role in vivo by binding to the 5'-leader sequence and broadening the substrate specificity of the ribozyme.</text>
</comment>
<dbReference type="RefSeq" id="WP_252466616.1">
    <property type="nucleotide sequence ID" value="NZ_JALBWM010000041.1"/>
</dbReference>
<evidence type="ECO:0000256" key="7">
    <source>
        <dbReference type="HAMAP-Rule" id="MF_00227"/>
    </source>
</evidence>
<dbReference type="AlphaFoldDB" id="A0A9X2J7V2"/>
<evidence type="ECO:0000256" key="1">
    <source>
        <dbReference type="ARBA" id="ARBA00002663"/>
    </source>
</evidence>
<reference evidence="9" key="1">
    <citation type="journal article" date="2022" name="Arch. Microbiol.">
        <title>Microbulbifer okhotskensis sp. nov., isolated from a deep bottom sediment of the Okhotsk Sea.</title>
        <authorList>
            <person name="Romanenko L."/>
            <person name="Kurilenko V."/>
            <person name="Otstavnykh N."/>
            <person name="Velansky P."/>
            <person name="Isaeva M."/>
            <person name="Mikhailov V."/>
        </authorList>
    </citation>
    <scope>NUCLEOTIDE SEQUENCE</scope>
    <source>
        <strain evidence="9">OS29</strain>
    </source>
</reference>
<comment type="catalytic activity">
    <reaction evidence="7">
        <text>Endonucleolytic cleavage of RNA, removing 5'-extranucleotides from tRNA precursor.</text>
        <dbReference type="EC" id="3.1.26.5"/>
    </reaction>
</comment>
<organism evidence="9 10">
    <name type="scientific">Microbulbifer okhotskensis</name>
    <dbReference type="NCBI Taxonomy" id="2926617"/>
    <lineage>
        <taxon>Bacteria</taxon>
        <taxon>Pseudomonadati</taxon>
        <taxon>Pseudomonadota</taxon>
        <taxon>Gammaproteobacteria</taxon>
        <taxon>Cellvibrionales</taxon>
        <taxon>Microbulbiferaceae</taxon>
        <taxon>Microbulbifer</taxon>
    </lineage>
</organism>
<dbReference type="EMBL" id="JALBWM010000041">
    <property type="protein sequence ID" value="MCO1334891.1"/>
    <property type="molecule type" value="Genomic_DNA"/>
</dbReference>
<evidence type="ECO:0000256" key="5">
    <source>
        <dbReference type="ARBA" id="ARBA00022801"/>
    </source>
</evidence>
<dbReference type="InterPro" id="IPR020568">
    <property type="entry name" value="Ribosomal_Su5_D2-typ_SF"/>
</dbReference>
<comment type="caution">
    <text evidence="9">The sequence shown here is derived from an EMBL/GenBank/DDBJ whole genome shotgun (WGS) entry which is preliminary data.</text>
</comment>
<sequence length="128" mass="14700">MQQVRSSFGFAKTLRLLNAAQYRQVFNENLVRAAHPHLLILALPNELEHPRLGLVIAKKHVRNAADRNLIKRITRETFRLQQHELPPMDAVVLARPGIADLDKAALAKLLNKLWRKLAKRAQQPQRKP</sequence>
<keyword evidence="6 7" id="KW-0694">RNA-binding</keyword>
<dbReference type="InterPro" id="IPR020539">
    <property type="entry name" value="RNase_P_CS"/>
</dbReference>
<keyword evidence="3 7" id="KW-0540">Nuclease</keyword>
<evidence type="ECO:0000256" key="6">
    <source>
        <dbReference type="ARBA" id="ARBA00022884"/>
    </source>
</evidence>
<dbReference type="PROSITE" id="PS00648">
    <property type="entry name" value="RIBONUCLEASE_P"/>
    <property type="match status" value="1"/>
</dbReference>
<dbReference type="Proteomes" id="UP001139028">
    <property type="component" value="Unassembled WGS sequence"/>
</dbReference>
<dbReference type="GO" id="GO:0001682">
    <property type="term" value="P:tRNA 5'-leader removal"/>
    <property type="evidence" value="ECO:0007669"/>
    <property type="project" value="UniProtKB-UniRule"/>
</dbReference>
<dbReference type="Gene3D" id="3.30.230.10">
    <property type="match status" value="1"/>
</dbReference>
<dbReference type="Pfam" id="PF00825">
    <property type="entry name" value="Ribonuclease_P"/>
    <property type="match status" value="1"/>
</dbReference>
<evidence type="ECO:0000256" key="2">
    <source>
        <dbReference type="ARBA" id="ARBA00022694"/>
    </source>
</evidence>
<evidence type="ECO:0000256" key="4">
    <source>
        <dbReference type="ARBA" id="ARBA00022759"/>
    </source>
</evidence>
<comment type="similarity">
    <text evidence="7">Belongs to the RnpA family.</text>
</comment>
<dbReference type="InterPro" id="IPR000100">
    <property type="entry name" value="RNase_P"/>
</dbReference>
<dbReference type="GO" id="GO:0004526">
    <property type="term" value="F:ribonuclease P activity"/>
    <property type="evidence" value="ECO:0007669"/>
    <property type="project" value="UniProtKB-UniRule"/>
</dbReference>
<gene>
    <name evidence="7 9" type="primary">rnpA</name>
    <name evidence="9" type="ORF">MO867_11120</name>
</gene>
<keyword evidence="4 7" id="KW-0255">Endonuclease</keyword>
<protein>
    <recommendedName>
        <fullName evidence="7 8">Ribonuclease P protein component</fullName>
        <shortName evidence="7">RNase P protein</shortName>
        <shortName evidence="7">RNaseP protein</shortName>
        <ecNumber evidence="7 8">3.1.26.5</ecNumber>
    </recommendedName>
    <alternativeName>
        <fullName evidence="7">Protein C5</fullName>
    </alternativeName>
</protein>
<keyword evidence="10" id="KW-1185">Reference proteome</keyword>
<dbReference type="InterPro" id="IPR014721">
    <property type="entry name" value="Ribsml_uS5_D2-typ_fold_subgr"/>
</dbReference>
<evidence type="ECO:0000313" key="10">
    <source>
        <dbReference type="Proteomes" id="UP001139028"/>
    </source>
</evidence>
<dbReference type="GO" id="GO:0042781">
    <property type="term" value="F:3'-tRNA processing endoribonuclease activity"/>
    <property type="evidence" value="ECO:0007669"/>
    <property type="project" value="TreeGrafter"/>
</dbReference>
<evidence type="ECO:0000256" key="3">
    <source>
        <dbReference type="ARBA" id="ARBA00022722"/>
    </source>
</evidence>
<dbReference type="EC" id="3.1.26.5" evidence="7 8"/>
<dbReference type="HAMAP" id="MF_00227">
    <property type="entry name" value="RNase_P"/>
    <property type="match status" value="1"/>
</dbReference>
<evidence type="ECO:0000256" key="8">
    <source>
        <dbReference type="NCBIfam" id="TIGR00188"/>
    </source>
</evidence>